<sequence>MTSISPDAREHLDRLRTTSALVKQSFAEATNSLLDHGISIVQWGDQVLQHYGYPAGICIYDFVIQDSRIEEATRLLLGHPGIEQVEPPLAAQIRGVLKTSGYYFVSKADMVTPGVYLHIIAESLVHISSAGGDTAPRTSPFDPTREFLIPRLPQYCVSLVKCIQDYPEGSVDRLPARDHLFILLAAAVCRLPNVGGKILVPEELTESEESWRARQADAVREIKTWRLPGCDEPYRSNVIELFLSRSTG</sequence>
<accession>W7I7A7</accession>
<dbReference type="HOGENOM" id="CLU_1199549_0_0_1"/>
<name>W7I7A7_9PEZI</name>
<dbReference type="AlphaFoldDB" id="W7I7A7"/>
<dbReference type="OrthoDB" id="4202165at2759"/>
<evidence type="ECO:0000313" key="2">
    <source>
        <dbReference type="Proteomes" id="UP000024837"/>
    </source>
</evidence>
<dbReference type="Proteomes" id="UP000024837">
    <property type="component" value="Unassembled WGS sequence"/>
</dbReference>
<dbReference type="EMBL" id="KI966407">
    <property type="protein sequence ID" value="EWC47977.1"/>
    <property type="molecule type" value="Genomic_DNA"/>
</dbReference>
<keyword evidence="2" id="KW-1185">Reference proteome</keyword>
<gene>
    <name evidence="1" type="ORF">DRE_02859</name>
</gene>
<reference evidence="1 2" key="1">
    <citation type="submission" date="2013-05" db="EMBL/GenBank/DDBJ databases">
        <title>Drechslerella stenobrocha genome reveals carnivorous origination and mechanical trapping mechanism of predatory fungi.</title>
        <authorList>
            <person name="Liu X."/>
            <person name="Zhang W."/>
            <person name="Liu K."/>
        </authorList>
    </citation>
    <scope>NUCLEOTIDE SEQUENCE [LARGE SCALE GENOMIC DNA]</scope>
    <source>
        <strain evidence="1 2">248</strain>
    </source>
</reference>
<evidence type="ECO:0000313" key="1">
    <source>
        <dbReference type="EMBL" id="EWC47977.1"/>
    </source>
</evidence>
<protein>
    <submittedName>
        <fullName evidence="1">Uncharacterized protein</fullName>
    </submittedName>
</protein>
<organism evidence="1 2">
    <name type="scientific">Drechslerella stenobrocha 248</name>
    <dbReference type="NCBI Taxonomy" id="1043628"/>
    <lineage>
        <taxon>Eukaryota</taxon>
        <taxon>Fungi</taxon>
        <taxon>Dikarya</taxon>
        <taxon>Ascomycota</taxon>
        <taxon>Pezizomycotina</taxon>
        <taxon>Orbiliomycetes</taxon>
        <taxon>Orbiliales</taxon>
        <taxon>Orbiliaceae</taxon>
        <taxon>Drechslerella</taxon>
    </lineage>
</organism>
<proteinExistence type="predicted"/>